<dbReference type="KEGG" id="sdyn:Mal52_07400"/>
<dbReference type="KEGG" id="sdyn:Mal52_43830"/>
<evidence type="ECO:0000313" key="7">
    <source>
        <dbReference type="EMBL" id="QDU43029.1"/>
    </source>
</evidence>
<keyword evidence="4" id="KW-0233">DNA recombination</keyword>
<dbReference type="InterPro" id="IPR002559">
    <property type="entry name" value="Transposase_11"/>
</dbReference>
<keyword evidence="2" id="KW-0815">Transposition</keyword>
<keyword evidence="3" id="KW-0238">DNA-binding</keyword>
<comment type="similarity">
    <text evidence="1">Belongs to the transposase 11 family.</text>
</comment>
<keyword evidence="9" id="KW-1185">Reference proteome</keyword>
<dbReference type="NCBIfam" id="NF033592">
    <property type="entry name" value="transpos_IS4_1"/>
    <property type="match status" value="1"/>
</dbReference>
<dbReference type="SUPFAM" id="SSF53098">
    <property type="entry name" value="Ribonuclease H-like"/>
    <property type="match status" value="1"/>
</dbReference>
<proteinExistence type="inferred from homology"/>
<gene>
    <name evidence="6" type="ORF">Mal52_07400</name>
    <name evidence="7" type="ORF">Mal52_15000</name>
    <name evidence="8" type="ORF">Mal52_43830</name>
</gene>
<dbReference type="EMBL" id="CP036276">
    <property type="protein sequence ID" value="QDU43029.1"/>
    <property type="molecule type" value="Genomic_DNA"/>
</dbReference>
<feature type="domain" description="Transposase IS4-like" evidence="5">
    <location>
        <begin position="131"/>
        <end position="358"/>
    </location>
</feature>
<dbReference type="Proteomes" id="UP000319383">
    <property type="component" value="Chromosome"/>
</dbReference>
<reference evidence="7 9" key="1">
    <citation type="submission" date="2019-02" db="EMBL/GenBank/DDBJ databases">
        <title>Deep-cultivation of Planctomycetes and their phenomic and genomic characterization uncovers novel biology.</title>
        <authorList>
            <person name="Wiegand S."/>
            <person name="Jogler M."/>
            <person name="Boedeker C."/>
            <person name="Pinto D."/>
            <person name="Vollmers J."/>
            <person name="Rivas-Marin E."/>
            <person name="Kohn T."/>
            <person name="Peeters S.H."/>
            <person name="Heuer A."/>
            <person name="Rast P."/>
            <person name="Oberbeckmann S."/>
            <person name="Bunk B."/>
            <person name="Jeske O."/>
            <person name="Meyerdierks A."/>
            <person name="Storesund J.E."/>
            <person name="Kallscheuer N."/>
            <person name="Luecker S."/>
            <person name="Lage O.M."/>
            <person name="Pohl T."/>
            <person name="Merkel B.J."/>
            <person name="Hornburger P."/>
            <person name="Mueller R.-W."/>
            <person name="Bruemmer F."/>
            <person name="Labrenz M."/>
            <person name="Spormann A.M."/>
            <person name="Op den Camp H."/>
            <person name="Overmann J."/>
            <person name="Amann R."/>
            <person name="Jetten M.S.M."/>
            <person name="Mascher T."/>
            <person name="Medema M.H."/>
            <person name="Devos D.P."/>
            <person name="Kaster A.-K."/>
            <person name="Ovreas L."/>
            <person name="Rohde M."/>
            <person name="Galperin M.Y."/>
            <person name="Jogler C."/>
        </authorList>
    </citation>
    <scope>NUCLEOTIDE SEQUENCE [LARGE SCALE GENOMIC DNA]</scope>
    <source>
        <strain evidence="7 9">Mal52</strain>
    </source>
</reference>
<evidence type="ECO:0000313" key="9">
    <source>
        <dbReference type="Proteomes" id="UP000319383"/>
    </source>
</evidence>
<dbReference type="EMBL" id="CP036276">
    <property type="protein sequence ID" value="QDU42284.1"/>
    <property type="molecule type" value="Genomic_DNA"/>
</dbReference>
<name>A0A517ZKL4_9PLAN</name>
<organism evidence="7 9">
    <name type="scientific">Symmachiella dynata</name>
    <dbReference type="NCBI Taxonomy" id="2527995"/>
    <lineage>
        <taxon>Bacteria</taxon>
        <taxon>Pseudomonadati</taxon>
        <taxon>Planctomycetota</taxon>
        <taxon>Planctomycetia</taxon>
        <taxon>Planctomycetales</taxon>
        <taxon>Planctomycetaceae</taxon>
        <taxon>Symmachiella</taxon>
    </lineage>
</organism>
<evidence type="ECO:0000256" key="1">
    <source>
        <dbReference type="ARBA" id="ARBA00010075"/>
    </source>
</evidence>
<dbReference type="EMBL" id="CP036276">
    <property type="protein sequence ID" value="QDU45886.1"/>
    <property type="molecule type" value="Genomic_DNA"/>
</dbReference>
<dbReference type="AlphaFoldDB" id="A0A517ZKL4"/>
<dbReference type="GO" id="GO:0003677">
    <property type="term" value="F:DNA binding"/>
    <property type="evidence" value="ECO:0007669"/>
    <property type="project" value="UniProtKB-KW"/>
</dbReference>
<dbReference type="GO" id="GO:0004803">
    <property type="term" value="F:transposase activity"/>
    <property type="evidence" value="ECO:0007669"/>
    <property type="project" value="InterPro"/>
</dbReference>
<evidence type="ECO:0000313" key="8">
    <source>
        <dbReference type="EMBL" id="QDU45886.1"/>
    </source>
</evidence>
<dbReference type="InterPro" id="IPR012337">
    <property type="entry name" value="RNaseH-like_sf"/>
</dbReference>
<evidence type="ECO:0000256" key="4">
    <source>
        <dbReference type="ARBA" id="ARBA00023172"/>
    </source>
</evidence>
<sequence length="405" mass="45664">MARKKAKRVSDADLTGLKYLKRISSLLKRLRPVGCERDKAGNRDLFFDQYCGLMLLSMFNPIVTSLRGMQQTSQLKKVQRLLGCQRASLGSLSEAARVFDPELLREIAGELLQRAPQRADCDPRLKDFAQTLTAVDGSLLKKLPQITQACFATRNDRGFKLHAHFEILKGVPVKSAVTDASGQGPANEKNVLRSQLEPDRCYVIDRGYEQFSLFNAIVDVGSSYVCRIRNDRAFTADEVRELDEEARAAGVLEDAIGQLGSPKSRRIEHPQHRVRRVVIRAETHPKRGGRKRAAATHDVVLVTNLLDVPAEIIALIYRSRWMIELYFRFLKHVLGCRKLLSDCDNGIEIQTYCAIIACLLISLVTGRKPTLRTYEMLCYYFQGLADEEELLAHINRLPPHATTSV</sequence>
<evidence type="ECO:0000313" key="6">
    <source>
        <dbReference type="EMBL" id="QDU42284.1"/>
    </source>
</evidence>
<protein>
    <submittedName>
        <fullName evidence="7">Transposase DDE domain protein</fullName>
    </submittedName>
</protein>
<evidence type="ECO:0000259" key="5">
    <source>
        <dbReference type="Pfam" id="PF01609"/>
    </source>
</evidence>
<evidence type="ECO:0000256" key="2">
    <source>
        <dbReference type="ARBA" id="ARBA00022578"/>
    </source>
</evidence>
<dbReference type="GO" id="GO:0006313">
    <property type="term" value="P:DNA transposition"/>
    <property type="evidence" value="ECO:0007669"/>
    <property type="project" value="InterPro"/>
</dbReference>
<dbReference type="RefSeq" id="WP_197533420.1">
    <property type="nucleotide sequence ID" value="NZ_CP036270.1"/>
</dbReference>
<dbReference type="Gene3D" id="3.90.350.10">
    <property type="entry name" value="Transposase Inhibitor Protein From Tn5, Chain A, domain 1"/>
    <property type="match status" value="1"/>
</dbReference>
<evidence type="ECO:0000256" key="3">
    <source>
        <dbReference type="ARBA" id="ARBA00023125"/>
    </source>
</evidence>
<accession>A0A517ZKL4</accession>
<dbReference type="KEGG" id="sdyn:Mal52_15000"/>
<dbReference type="InterPro" id="IPR047952">
    <property type="entry name" value="Transpos_IS4"/>
</dbReference>
<dbReference type="PANTHER" id="PTHR33258:SF1">
    <property type="entry name" value="TRANSPOSASE INSL FOR INSERTION SEQUENCE ELEMENT IS186A-RELATED"/>
    <property type="match status" value="1"/>
</dbReference>
<dbReference type="PANTHER" id="PTHR33258">
    <property type="entry name" value="TRANSPOSASE INSL FOR INSERTION SEQUENCE ELEMENT IS186A-RELATED"/>
    <property type="match status" value="1"/>
</dbReference>
<dbReference type="Pfam" id="PF01609">
    <property type="entry name" value="DDE_Tnp_1"/>
    <property type="match status" value="1"/>
</dbReference>